<keyword evidence="1" id="KW-0547">Nucleotide-binding</keyword>
<keyword evidence="2" id="KW-0067">ATP-binding</keyword>
<dbReference type="Proteomes" id="UP001523369">
    <property type="component" value="Unassembled WGS sequence"/>
</dbReference>
<keyword evidence="6" id="KW-1185">Reference proteome</keyword>
<reference evidence="5 6" key="1">
    <citation type="submission" date="2022-06" db="EMBL/GenBank/DDBJ databases">
        <title>New Species of the Genus Actinoplanes, ActinopZanes ferrugineus.</title>
        <authorList>
            <person name="Ding P."/>
        </authorList>
    </citation>
    <scope>NUCLEOTIDE SEQUENCE [LARGE SCALE GENOMIC DNA]</scope>
    <source>
        <strain evidence="5 6">TRM88003</strain>
    </source>
</reference>
<dbReference type="EMBL" id="JAMYJR010000027">
    <property type="protein sequence ID" value="MCO8273832.1"/>
    <property type="molecule type" value="Genomic_DNA"/>
</dbReference>
<proteinExistence type="predicted"/>
<evidence type="ECO:0000256" key="3">
    <source>
        <dbReference type="ARBA" id="ARBA00023125"/>
    </source>
</evidence>
<evidence type="ECO:0000313" key="5">
    <source>
        <dbReference type="EMBL" id="MCO8273832.1"/>
    </source>
</evidence>
<accession>A0ABT1DSM7</accession>
<dbReference type="RefSeq" id="WP_253239909.1">
    <property type="nucleotide sequence ID" value="NZ_JAMYJR010000027.1"/>
</dbReference>
<evidence type="ECO:0000313" key="6">
    <source>
        <dbReference type="Proteomes" id="UP001523369"/>
    </source>
</evidence>
<dbReference type="Pfam" id="PF00488">
    <property type="entry name" value="MutS_V"/>
    <property type="match status" value="1"/>
</dbReference>
<gene>
    <name evidence="5" type="ORF">M1L60_24860</name>
</gene>
<dbReference type="SUPFAM" id="SSF52540">
    <property type="entry name" value="P-loop containing nucleoside triphosphate hydrolases"/>
    <property type="match status" value="1"/>
</dbReference>
<dbReference type="PANTHER" id="PTHR11361">
    <property type="entry name" value="DNA MISMATCH REPAIR PROTEIN MUTS FAMILY MEMBER"/>
    <property type="match status" value="1"/>
</dbReference>
<feature type="domain" description="DNA mismatch repair proteins mutS family" evidence="4">
    <location>
        <begin position="323"/>
        <end position="498"/>
    </location>
</feature>
<name>A0ABT1DSM7_9ACTN</name>
<dbReference type="InterPro" id="IPR000432">
    <property type="entry name" value="DNA_mismatch_repair_MutS_C"/>
</dbReference>
<dbReference type="SMART" id="SM00534">
    <property type="entry name" value="MUTSac"/>
    <property type="match status" value="1"/>
</dbReference>
<keyword evidence="3" id="KW-0238">DNA-binding</keyword>
<comment type="caution">
    <text evidence="5">The sequence shown here is derived from an EMBL/GenBank/DDBJ whole genome shotgun (WGS) entry which is preliminary data.</text>
</comment>
<evidence type="ECO:0000259" key="4">
    <source>
        <dbReference type="SMART" id="SM00534"/>
    </source>
</evidence>
<evidence type="ECO:0000256" key="2">
    <source>
        <dbReference type="ARBA" id="ARBA00022840"/>
    </source>
</evidence>
<evidence type="ECO:0000256" key="1">
    <source>
        <dbReference type="ARBA" id="ARBA00022741"/>
    </source>
</evidence>
<dbReference type="InterPro" id="IPR027417">
    <property type="entry name" value="P-loop_NTPase"/>
</dbReference>
<dbReference type="InterPro" id="IPR045076">
    <property type="entry name" value="MutS"/>
</dbReference>
<sequence length="498" mass="54608">MSDSGLFAPPARTAPEPDYFADLQLDQLVDAVVAGRERPDLVPAFRVRLTDGPTIRQRQEVVADLADPRLRAALRTFCDDRARCTRQFERADRTRHRPRARRTRLAAVVSYVQVINDVTDALANAAPASTGLRDWLTWLEAYRAGPDFAELAREATALRAELDEIHYTLAISGAEVTAAPFAGQDDLSAAVRATFDRFRADDVEPYRFELRAGIEMEQMDDAVLDLVVQLAPDVFDRVGRFLDAHPTVEPAVIAEVERELQFVLAWLDFIAPLQAAGLPFTRPELGQDGRLEALGTFDVLLAHSLVAAGQQPATNDAVLGDGERMLVITGPNQGGKTTFARTVGQLYHLAALGLPVPGRAVTLHAPDAILTHFERGDRAGDLTSRLEDEVERVAGLLTRVGPRSVVVLNEMFSSTTWVDARTMNTDVLRAVLDADATAVCVTFIDELSRLDPRIVSLVADRDFRVVRARADGEAHAVALAARYGLTRGQLRTRIEAHA</sequence>
<dbReference type="PANTHER" id="PTHR11361:SF34">
    <property type="entry name" value="DNA MISMATCH REPAIR PROTEIN MSH1, MITOCHONDRIAL"/>
    <property type="match status" value="1"/>
</dbReference>
<protein>
    <recommendedName>
        <fullName evidence="4">DNA mismatch repair proteins mutS family domain-containing protein</fullName>
    </recommendedName>
</protein>
<dbReference type="Gene3D" id="3.40.50.300">
    <property type="entry name" value="P-loop containing nucleotide triphosphate hydrolases"/>
    <property type="match status" value="1"/>
</dbReference>
<organism evidence="5 6">
    <name type="scientific">Paractinoplanes aksuensis</name>
    <dbReference type="NCBI Taxonomy" id="2939490"/>
    <lineage>
        <taxon>Bacteria</taxon>
        <taxon>Bacillati</taxon>
        <taxon>Actinomycetota</taxon>
        <taxon>Actinomycetes</taxon>
        <taxon>Micromonosporales</taxon>
        <taxon>Micromonosporaceae</taxon>
        <taxon>Paractinoplanes</taxon>
    </lineage>
</organism>